<sequence length="124" mass="13154">MMSLYAGMDAAAVRELIESRLSEERAHLGTARAAVASAYSELTVAGLVEGTAGRFYDHDSPDSPRQLRQEAQRRQQIVAELTLMLEALRSGDPAVALSLFASQTTNPLLAADAEALATALSHAA</sequence>
<gene>
    <name evidence="1" type="ORF">SAMN04489793_3105</name>
</gene>
<evidence type="ECO:0000313" key="1">
    <source>
        <dbReference type="EMBL" id="SEC74671.1"/>
    </source>
</evidence>
<dbReference type="EMBL" id="FNSA01000003">
    <property type="protein sequence ID" value="SEC74671.1"/>
    <property type="molecule type" value="Genomic_DNA"/>
</dbReference>
<evidence type="ECO:0000313" key="2">
    <source>
        <dbReference type="Proteomes" id="UP000182241"/>
    </source>
</evidence>
<name>A0A1H4V2B2_TSUTY</name>
<dbReference type="RefSeq" id="WP_139286193.1">
    <property type="nucleotide sequence ID" value="NZ_FNSA01000003.1"/>
</dbReference>
<keyword evidence="2" id="KW-1185">Reference proteome</keyword>
<dbReference type="STRING" id="57704.SAMN04489793_3105"/>
<dbReference type="AlphaFoldDB" id="A0A1H4V2B2"/>
<organism evidence="1 2">
    <name type="scientific">Tsukamurella tyrosinosolvens</name>
    <dbReference type="NCBI Taxonomy" id="57704"/>
    <lineage>
        <taxon>Bacteria</taxon>
        <taxon>Bacillati</taxon>
        <taxon>Actinomycetota</taxon>
        <taxon>Actinomycetes</taxon>
        <taxon>Mycobacteriales</taxon>
        <taxon>Tsukamurellaceae</taxon>
        <taxon>Tsukamurella</taxon>
    </lineage>
</organism>
<reference evidence="2" key="1">
    <citation type="submission" date="2016-10" db="EMBL/GenBank/DDBJ databases">
        <authorList>
            <person name="Varghese N."/>
            <person name="Submissions S."/>
        </authorList>
    </citation>
    <scope>NUCLEOTIDE SEQUENCE [LARGE SCALE GENOMIC DNA]</scope>
    <source>
        <strain evidence="2">DSM 44234</strain>
    </source>
</reference>
<proteinExistence type="predicted"/>
<accession>A0A1H4V2B2</accession>
<protein>
    <submittedName>
        <fullName evidence="1">Uncharacterized protein</fullName>
    </submittedName>
</protein>
<dbReference type="Proteomes" id="UP000182241">
    <property type="component" value="Unassembled WGS sequence"/>
</dbReference>